<dbReference type="NCBIfam" id="NF007142">
    <property type="entry name" value="PRK09585.2-1"/>
    <property type="match status" value="1"/>
</dbReference>
<evidence type="ECO:0000313" key="3">
    <source>
        <dbReference type="Proteomes" id="UP000005947"/>
    </source>
</evidence>
<evidence type="ECO:0000256" key="1">
    <source>
        <dbReference type="HAMAP-Rule" id="MF_01270"/>
    </source>
</evidence>
<dbReference type="PANTHER" id="PTHR30605:SF0">
    <property type="entry name" value="ANHYDRO-N-ACETYLMURAMIC ACID KINASE"/>
    <property type="match status" value="1"/>
</dbReference>
<dbReference type="GO" id="GO:0005524">
    <property type="term" value="F:ATP binding"/>
    <property type="evidence" value="ECO:0007669"/>
    <property type="project" value="UniProtKB-UniRule"/>
</dbReference>
<dbReference type="GO" id="GO:0006040">
    <property type="term" value="P:amino sugar metabolic process"/>
    <property type="evidence" value="ECO:0007669"/>
    <property type="project" value="InterPro"/>
</dbReference>
<comment type="pathway">
    <text evidence="1">Cell wall biogenesis; peptidoglycan recycling.</text>
</comment>
<accession>F1T5I0</accession>
<sequence length="406" mass="44036">MIAAGIMSGTSLDGIDVALVDIDGVGLATTCRLISFYTFPMPLDTKQHIMRACLDKATTSQLSSLHSELGYLFAHSVQEALKRAHIASKDLRFIASHGQTVWHAPNSHDSNSCTYSSTLQLGNSAIIAWECQTTVVSDFRSMDMAAGGQGAPLVPYSELVLYAKDSTNRALVNIGGISNITALKAKAQIDDVFAFDCGPGNMMIDEVCRVFFGCEFDEGGQLAARGNLNPQLWQRLCDNKFYEQNPPKSTGREMFGAQYTRSLLRQCNILNATDALLKSEYAYDVLYTFTHYSAFCIAEAYKHFVKPHFAQQPCKDQLIVSGGGAHNKTLMSMLDNMLPGVMVCSQHDLGYSSDAKEAIAFALMGNETLHGRASNVPRVTGAKCSVVLGNVTPCPIPTNSGVLDVL</sequence>
<dbReference type="EC" id="2.7.1.170" evidence="1"/>
<dbReference type="GO" id="GO:0016301">
    <property type="term" value="F:kinase activity"/>
    <property type="evidence" value="ECO:0007669"/>
    <property type="project" value="UniProtKB-KW"/>
</dbReference>
<dbReference type="Gene3D" id="3.30.420.40">
    <property type="match status" value="2"/>
</dbReference>
<dbReference type="EMBL" id="ACGK02000001">
    <property type="protein sequence ID" value="EGF23125.1"/>
    <property type="molecule type" value="Genomic_DNA"/>
</dbReference>
<reference evidence="2 3" key="1">
    <citation type="submission" date="2011-02" db="EMBL/GenBank/DDBJ databases">
        <authorList>
            <person name="Muzny D."/>
            <person name="Qin X."/>
            <person name="Buhay C."/>
            <person name="Dugan-Rocha S."/>
            <person name="Ding Y."/>
            <person name="Chen G."/>
            <person name="Hawes A."/>
            <person name="Holder M."/>
            <person name="Jhangiani S."/>
            <person name="Johnson A."/>
            <person name="Khan Z."/>
            <person name="Li Z."/>
            <person name="Liu W."/>
            <person name="Liu X."/>
            <person name="Perez L."/>
            <person name="Shen H."/>
            <person name="Wang Q."/>
            <person name="Watt J."/>
            <person name="Xi L."/>
            <person name="Xin Y."/>
            <person name="Zhou J."/>
            <person name="Deng J."/>
            <person name="Jiang H."/>
            <person name="Liu Y."/>
            <person name="Qu J."/>
            <person name="Song X.-Z."/>
            <person name="Zhang L."/>
            <person name="Villasana D."/>
            <person name="Johnson A."/>
            <person name="Liu J."/>
            <person name="Liyanage D."/>
            <person name="Lorensuhewa L."/>
            <person name="Robinson T."/>
            <person name="Song A."/>
            <person name="Song B.-B."/>
            <person name="Dinh H."/>
            <person name="Thornton R."/>
            <person name="Coyle M."/>
            <person name="Francisco L."/>
            <person name="Jackson L."/>
            <person name="Javaid M."/>
            <person name="Korchina V."/>
            <person name="Kovar C."/>
            <person name="Mata R."/>
            <person name="Mathew T."/>
            <person name="Ngo R."/>
            <person name="Nguyen L."/>
            <person name="Nguyen N."/>
            <person name="Okwuonu G."/>
            <person name="Ongeri F."/>
            <person name="Pham C."/>
            <person name="Simmons D."/>
            <person name="Wilczek-Boney K."/>
            <person name="Hale W."/>
            <person name="Jakkamsetti A."/>
            <person name="Pham P."/>
            <person name="Ruth R."/>
            <person name="San Lucas F."/>
            <person name="Warren J."/>
            <person name="Zhang J."/>
            <person name="Zhao Z."/>
            <person name="Zhou C."/>
            <person name="Zhu D."/>
            <person name="Lee S."/>
            <person name="Bess C."/>
            <person name="Blankenburg K."/>
            <person name="Forbes L."/>
            <person name="Fu Q."/>
            <person name="Gubbala S."/>
            <person name="Hirani K."/>
            <person name="Jayaseelan J.C."/>
            <person name="Lara F."/>
            <person name="Munidasa M."/>
            <person name="Palculict T."/>
            <person name="Patil S."/>
            <person name="Pu L.-L."/>
            <person name="Saada N."/>
            <person name="Tang L."/>
            <person name="Weissenberger G."/>
            <person name="Zhu Y."/>
            <person name="Hemphill L."/>
            <person name="Shang Y."/>
            <person name="Youmans B."/>
            <person name="Ayvaz T."/>
            <person name="Ross M."/>
            <person name="Santibanez J."/>
            <person name="Aqrawi P."/>
            <person name="Gross S."/>
            <person name="Joshi V."/>
            <person name="Fowler G."/>
            <person name="Nazareth L."/>
            <person name="Reid J."/>
            <person name="Worley K."/>
            <person name="Petrosino J."/>
            <person name="Highlander S."/>
            <person name="Gibbs R."/>
        </authorList>
    </citation>
    <scope>NUCLEOTIDE SEQUENCE [LARGE SCALE GENOMIC DNA]</scope>
    <source>
        <strain evidence="2 3">DSM 15829</strain>
    </source>
</reference>
<dbReference type="eggNOG" id="COG2377">
    <property type="taxonomic scope" value="Bacteria"/>
</dbReference>
<keyword evidence="1" id="KW-0067">ATP-binding</keyword>
<dbReference type="SUPFAM" id="SSF53067">
    <property type="entry name" value="Actin-like ATPase domain"/>
    <property type="match status" value="1"/>
</dbReference>
<organism evidence="2 3">
    <name type="scientific">Fannyhessea vaginae DSM 15829</name>
    <dbReference type="NCBI Taxonomy" id="525256"/>
    <lineage>
        <taxon>Bacteria</taxon>
        <taxon>Bacillati</taxon>
        <taxon>Actinomycetota</taxon>
        <taxon>Coriobacteriia</taxon>
        <taxon>Coriobacteriales</taxon>
        <taxon>Atopobiaceae</taxon>
        <taxon>Fannyhessea</taxon>
    </lineage>
</organism>
<dbReference type="Proteomes" id="UP000005947">
    <property type="component" value="Unassembled WGS sequence"/>
</dbReference>
<comment type="function">
    <text evidence="1">Catalyzes the specific phosphorylation of 1,6-anhydro-N-acetylmuramic acid (anhMurNAc) with the simultaneous cleavage of the 1,6-anhydro ring, generating MurNAc-6-P. Is required for the utilization of anhMurNAc either imported from the medium or derived from its own cell wall murein, and thus plays a role in cell wall recycling.</text>
</comment>
<dbReference type="UniPathway" id="UPA00544"/>
<comment type="pathway">
    <text evidence="1">Amino-sugar metabolism; 1,6-anhydro-N-acetylmuramate degradation.</text>
</comment>
<keyword evidence="1" id="KW-0119">Carbohydrate metabolism</keyword>
<comment type="caution">
    <text evidence="2">The sequence shown here is derived from an EMBL/GenBank/DDBJ whole genome shotgun (WGS) entry which is preliminary data.</text>
</comment>
<proteinExistence type="inferred from homology"/>
<dbReference type="AlphaFoldDB" id="F1T5I0"/>
<keyword evidence="1 2" id="KW-0808">Transferase</keyword>
<dbReference type="OrthoDB" id="9763949at2"/>
<comment type="catalytic activity">
    <reaction evidence="1">
        <text>1,6-anhydro-N-acetyl-beta-muramate + ATP + H2O = N-acetyl-D-muramate 6-phosphate + ADP + H(+)</text>
        <dbReference type="Rhea" id="RHEA:24952"/>
        <dbReference type="ChEBI" id="CHEBI:15377"/>
        <dbReference type="ChEBI" id="CHEBI:15378"/>
        <dbReference type="ChEBI" id="CHEBI:30616"/>
        <dbReference type="ChEBI" id="CHEBI:58690"/>
        <dbReference type="ChEBI" id="CHEBI:58722"/>
        <dbReference type="ChEBI" id="CHEBI:456216"/>
        <dbReference type="EC" id="2.7.1.170"/>
    </reaction>
</comment>
<dbReference type="GO" id="GO:0097175">
    <property type="term" value="P:1,6-anhydro-N-acetyl-beta-muramic acid catabolic process"/>
    <property type="evidence" value="ECO:0007669"/>
    <property type="project" value="UniProtKB-UniRule"/>
</dbReference>
<dbReference type="InterPro" id="IPR043129">
    <property type="entry name" value="ATPase_NBD"/>
</dbReference>
<dbReference type="GO" id="GO:0016773">
    <property type="term" value="F:phosphotransferase activity, alcohol group as acceptor"/>
    <property type="evidence" value="ECO:0007669"/>
    <property type="project" value="UniProtKB-UniRule"/>
</dbReference>
<protein>
    <recommendedName>
        <fullName evidence="1">Anhydro-N-acetylmuramic acid kinase</fullName>
        <ecNumber evidence="1">2.7.1.170</ecNumber>
    </recommendedName>
    <alternativeName>
        <fullName evidence="1">AnhMurNAc kinase</fullName>
    </alternativeName>
</protein>
<dbReference type="GO" id="GO:0009254">
    <property type="term" value="P:peptidoglycan turnover"/>
    <property type="evidence" value="ECO:0007669"/>
    <property type="project" value="UniProtKB-UniRule"/>
</dbReference>
<gene>
    <name evidence="1 2" type="primary">anmK</name>
    <name evidence="2" type="ORF">HMPREF0091_10072</name>
</gene>
<dbReference type="HAMAP" id="MF_01270">
    <property type="entry name" value="AnhMurNAc_kinase"/>
    <property type="match status" value="1"/>
</dbReference>
<dbReference type="Pfam" id="PF03702">
    <property type="entry name" value="AnmK"/>
    <property type="match status" value="1"/>
</dbReference>
<feature type="binding site" evidence="1">
    <location>
        <begin position="9"/>
        <end position="16"/>
    </location>
    <ligand>
        <name>ATP</name>
        <dbReference type="ChEBI" id="CHEBI:30616"/>
    </ligand>
</feature>
<evidence type="ECO:0000313" key="2">
    <source>
        <dbReference type="EMBL" id="EGF23125.1"/>
    </source>
</evidence>
<dbReference type="PANTHER" id="PTHR30605">
    <property type="entry name" value="ANHYDRO-N-ACETYLMURAMIC ACID KINASE"/>
    <property type="match status" value="1"/>
</dbReference>
<keyword evidence="1 2" id="KW-0418">Kinase</keyword>
<comment type="similarity">
    <text evidence="1">Belongs to the anhydro-N-acetylmuramic acid kinase family.</text>
</comment>
<name>F1T5I0_9ACTN</name>
<dbReference type="InterPro" id="IPR005338">
    <property type="entry name" value="Anhydro_N_Ac-Mur_kinase"/>
</dbReference>
<dbReference type="UniPathway" id="UPA00343"/>
<keyword evidence="1" id="KW-0547">Nucleotide-binding</keyword>
<keyword evidence="3" id="KW-1185">Reference proteome</keyword>
<dbReference type="CDD" id="cd24050">
    <property type="entry name" value="ASKHA_NBD_ANMK"/>
    <property type="match status" value="1"/>
</dbReference>
<dbReference type="NCBIfam" id="NF007148">
    <property type="entry name" value="PRK09585.3-2"/>
    <property type="match status" value="1"/>
</dbReference>
<dbReference type="RefSeq" id="WP_006302180.1">
    <property type="nucleotide sequence ID" value="NZ_ACGK02000001.1"/>
</dbReference>